<dbReference type="EC" id="6.3.3.2" evidence="5"/>
<dbReference type="InterPro" id="IPR024185">
    <property type="entry name" value="FTHF_cligase-like_sf"/>
</dbReference>
<evidence type="ECO:0000256" key="3">
    <source>
        <dbReference type="ARBA" id="ARBA00022840"/>
    </source>
</evidence>
<feature type="binding site" evidence="4">
    <location>
        <begin position="156"/>
        <end position="164"/>
    </location>
    <ligand>
        <name>ATP</name>
        <dbReference type="ChEBI" id="CHEBI:30616"/>
    </ligand>
</feature>
<comment type="cofactor">
    <cofactor evidence="5">
        <name>Mg(2+)</name>
        <dbReference type="ChEBI" id="CHEBI:18420"/>
    </cofactor>
</comment>
<keyword evidence="2 4" id="KW-0547">Nucleotide-binding</keyword>
<reference evidence="7 8" key="1">
    <citation type="submission" date="2015-09" db="EMBL/GenBank/DDBJ databases">
        <title>Identification and resolution of microdiversity through metagenomic sequencing of parallel consortia.</title>
        <authorList>
            <person name="Nelson W.C."/>
            <person name="Romine M.F."/>
            <person name="Lindemann S.R."/>
        </authorList>
    </citation>
    <scope>NUCLEOTIDE SEQUENCE [LARGE SCALE GENOMIC DNA]</scope>
    <source>
        <strain evidence="7">Ana</strain>
    </source>
</reference>
<dbReference type="GO" id="GO:0046872">
    <property type="term" value="F:metal ion binding"/>
    <property type="evidence" value="ECO:0007669"/>
    <property type="project" value="UniProtKB-KW"/>
</dbReference>
<dbReference type="Proteomes" id="UP000050465">
    <property type="component" value="Unassembled WGS sequence"/>
</dbReference>
<evidence type="ECO:0000256" key="5">
    <source>
        <dbReference type="RuleBase" id="RU361279"/>
    </source>
</evidence>
<dbReference type="PIRSF" id="PIRSF006806">
    <property type="entry name" value="FTHF_cligase"/>
    <property type="match status" value="1"/>
</dbReference>
<dbReference type="InterPro" id="IPR002698">
    <property type="entry name" value="FTHF_cligase"/>
</dbReference>
<gene>
    <name evidence="7" type="primary">ygfA</name>
    <name evidence="7" type="ORF">HLUCCA11_12705</name>
</gene>
<evidence type="ECO:0000313" key="7">
    <source>
        <dbReference type="EMBL" id="KPQ35024.1"/>
    </source>
</evidence>
<dbReference type="Pfam" id="PF01812">
    <property type="entry name" value="5-FTHF_cyc-lig"/>
    <property type="match status" value="1"/>
</dbReference>
<feature type="binding site" evidence="4">
    <location>
        <position position="78"/>
    </location>
    <ligand>
        <name>substrate</name>
    </ligand>
</feature>
<name>A0A0P7ZX95_9CYAN</name>
<evidence type="ECO:0000256" key="2">
    <source>
        <dbReference type="ARBA" id="ARBA00022741"/>
    </source>
</evidence>
<evidence type="ECO:0000256" key="4">
    <source>
        <dbReference type="PIRSR" id="PIRSR006806-1"/>
    </source>
</evidence>
<comment type="similarity">
    <text evidence="1 5">Belongs to the 5-formyltetrahydrofolate cyclo-ligase family.</text>
</comment>
<proteinExistence type="inferred from homology"/>
<dbReference type="InterPro" id="IPR037171">
    <property type="entry name" value="NagB/RpiA_transferase-like"/>
</dbReference>
<dbReference type="PATRIC" id="fig|1666911.3.peg.4698"/>
<dbReference type="SUPFAM" id="SSF100950">
    <property type="entry name" value="NagB/RpiA/CoA transferase-like"/>
    <property type="match status" value="1"/>
</dbReference>
<feature type="region of interest" description="Disordered" evidence="6">
    <location>
        <begin position="1"/>
        <end position="29"/>
    </location>
</feature>
<evidence type="ECO:0000313" key="8">
    <source>
        <dbReference type="Proteomes" id="UP000050465"/>
    </source>
</evidence>
<dbReference type="NCBIfam" id="TIGR02727">
    <property type="entry name" value="MTHFS_bact"/>
    <property type="match status" value="1"/>
</dbReference>
<dbReference type="PANTHER" id="PTHR23407">
    <property type="entry name" value="ATPASE INHIBITOR/5-FORMYLTETRAHYDROFOLATE CYCLO-LIGASE"/>
    <property type="match status" value="1"/>
</dbReference>
<dbReference type="GO" id="GO:0009396">
    <property type="term" value="P:folic acid-containing compound biosynthetic process"/>
    <property type="evidence" value="ECO:0007669"/>
    <property type="project" value="TreeGrafter"/>
</dbReference>
<comment type="catalytic activity">
    <reaction evidence="5">
        <text>(6S)-5-formyl-5,6,7,8-tetrahydrofolate + ATP = (6R)-5,10-methenyltetrahydrofolate + ADP + phosphate</text>
        <dbReference type="Rhea" id="RHEA:10488"/>
        <dbReference type="ChEBI" id="CHEBI:30616"/>
        <dbReference type="ChEBI" id="CHEBI:43474"/>
        <dbReference type="ChEBI" id="CHEBI:57455"/>
        <dbReference type="ChEBI" id="CHEBI:57457"/>
        <dbReference type="ChEBI" id="CHEBI:456216"/>
        <dbReference type="EC" id="6.3.3.2"/>
    </reaction>
</comment>
<dbReference type="AlphaFoldDB" id="A0A0P7ZX95"/>
<dbReference type="EMBL" id="LJZR01000015">
    <property type="protein sequence ID" value="KPQ35024.1"/>
    <property type="molecule type" value="Genomic_DNA"/>
</dbReference>
<dbReference type="GO" id="GO:0035999">
    <property type="term" value="P:tetrahydrofolate interconversion"/>
    <property type="evidence" value="ECO:0007669"/>
    <property type="project" value="TreeGrafter"/>
</dbReference>
<dbReference type="STRING" id="1666911.HLUCCA11_12705"/>
<comment type="caution">
    <text evidence="7">The sequence shown here is derived from an EMBL/GenBank/DDBJ whole genome shotgun (WGS) entry which is preliminary data.</text>
</comment>
<keyword evidence="3 4" id="KW-0067">ATP-binding</keyword>
<evidence type="ECO:0000256" key="1">
    <source>
        <dbReference type="ARBA" id="ARBA00010638"/>
    </source>
</evidence>
<sequence>MAPNTPFSSSQSLPPPSRRPSSLKDEKEAQRRALLKARQKMPARILQEKSASICQHLQNWPVFVQSPLTLAYCSFRNEPDLAPLLYQLNPQQKVWGLPRCEGDQLQWHRWFSTGSWQLSPGTYGIMEPDARSPLVDPEKVSLILVPCVACDVNGYRLGYGGGFYDRMLGSDRWANKTTIGIVFEYARLPQIPRESWDVPLDGICTESGLFLNNY</sequence>
<keyword evidence="5" id="KW-0479">Metal-binding</keyword>
<keyword evidence="5" id="KW-0460">Magnesium</keyword>
<organism evidence="7 8">
    <name type="scientific">Phormidesmis priestleyi Ana</name>
    <dbReference type="NCBI Taxonomy" id="1666911"/>
    <lineage>
        <taxon>Bacteria</taxon>
        <taxon>Bacillati</taxon>
        <taxon>Cyanobacteriota</taxon>
        <taxon>Cyanophyceae</taxon>
        <taxon>Leptolyngbyales</taxon>
        <taxon>Leptolyngbyaceae</taxon>
        <taxon>Phormidesmis</taxon>
    </lineage>
</organism>
<dbReference type="Gene3D" id="3.40.50.10420">
    <property type="entry name" value="NagB/RpiA/CoA transferase-like"/>
    <property type="match status" value="1"/>
</dbReference>
<dbReference type="PANTHER" id="PTHR23407:SF1">
    <property type="entry name" value="5-FORMYLTETRAHYDROFOLATE CYCLO-LIGASE"/>
    <property type="match status" value="1"/>
</dbReference>
<evidence type="ECO:0000256" key="6">
    <source>
        <dbReference type="SAM" id="MobiDB-lite"/>
    </source>
</evidence>
<dbReference type="GO" id="GO:0005524">
    <property type="term" value="F:ATP binding"/>
    <property type="evidence" value="ECO:0007669"/>
    <property type="project" value="UniProtKB-KW"/>
</dbReference>
<dbReference type="GO" id="GO:0030272">
    <property type="term" value="F:5-formyltetrahydrofolate cyclo-ligase activity"/>
    <property type="evidence" value="ECO:0007669"/>
    <property type="project" value="UniProtKB-EC"/>
</dbReference>
<accession>A0A0P7ZX95</accession>
<keyword evidence="7" id="KW-0436">Ligase</keyword>
<feature type="binding site" evidence="4">
    <location>
        <begin position="27"/>
        <end position="31"/>
    </location>
    <ligand>
        <name>ATP</name>
        <dbReference type="ChEBI" id="CHEBI:30616"/>
    </ligand>
</feature>
<protein>
    <recommendedName>
        <fullName evidence="5">5-formyltetrahydrofolate cyclo-ligase</fullName>
        <ecNumber evidence="5">6.3.3.2</ecNumber>
    </recommendedName>
</protein>